<evidence type="ECO:0000313" key="2">
    <source>
        <dbReference type="Proteomes" id="UP000300879"/>
    </source>
</evidence>
<keyword evidence="2" id="KW-1185">Reference proteome</keyword>
<dbReference type="Proteomes" id="UP000300879">
    <property type="component" value="Chromosome"/>
</dbReference>
<organism evidence="1 2">
    <name type="scientific">Paenibacillus algicola</name>
    <dbReference type="NCBI Taxonomy" id="2565926"/>
    <lineage>
        <taxon>Bacteria</taxon>
        <taxon>Bacillati</taxon>
        <taxon>Bacillota</taxon>
        <taxon>Bacilli</taxon>
        <taxon>Bacillales</taxon>
        <taxon>Paenibacillaceae</taxon>
        <taxon>Paenibacillus</taxon>
    </lineage>
</organism>
<name>A0A4P8XJ60_9BACL</name>
<dbReference type="KEGG" id="palo:E6C60_1567"/>
<dbReference type="Gene3D" id="3.30.160.250">
    <property type="match status" value="1"/>
</dbReference>
<gene>
    <name evidence="1" type="ORF">E6C60_1567</name>
</gene>
<proteinExistence type="predicted"/>
<protein>
    <submittedName>
        <fullName evidence="1">Uncharacterized protein</fullName>
    </submittedName>
</protein>
<evidence type="ECO:0000313" key="1">
    <source>
        <dbReference type="EMBL" id="QCT02283.1"/>
    </source>
</evidence>
<sequence length="42" mass="4517">MAKDCLALNITGMKEDGDTIPRPSDVKNVVVGENQSVVMVEL</sequence>
<accession>A0A4P8XJ60</accession>
<reference evidence="1 2" key="1">
    <citation type="submission" date="2019-05" db="EMBL/GenBank/DDBJ databases">
        <authorList>
            <person name="Chen C."/>
        </authorList>
    </citation>
    <scope>NUCLEOTIDE SEQUENCE [LARGE SCALE GENOMIC DNA]</scope>
    <source>
        <strain evidence="1 2">HB172198</strain>
    </source>
</reference>
<dbReference type="EMBL" id="CP040396">
    <property type="protein sequence ID" value="QCT02283.1"/>
    <property type="molecule type" value="Genomic_DNA"/>
</dbReference>
<dbReference type="AlphaFoldDB" id="A0A4P8XJ60"/>